<feature type="domain" description="Methyltransferase" evidence="4">
    <location>
        <begin position="45"/>
        <end position="139"/>
    </location>
</feature>
<organism evidence="5 6">
    <name type="scientific">Oceanobacillus jeddahense</name>
    <dbReference type="NCBI Taxonomy" id="1462527"/>
    <lineage>
        <taxon>Bacteria</taxon>
        <taxon>Bacillati</taxon>
        <taxon>Bacillota</taxon>
        <taxon>Bacilli</taxon>
        <taxon>Bacillales</taxon>
        <taxon>Bacillaceae</taxon>
        <taxon>Oceanobacillus</taxon>
    </lineage>
</organism>
<evidence type="ECO:0000313" key="6">
    <source>
        <dbReference type="Proteomes" id="UP001059773"/>
    </source>
</evidence>
<name>A0ABY5JLR0_9BACI</name>
<evidence type="ECO:0000259" key="4">
    <source>
        <dbReference type="Pfam" id="PF13649"/>
    </source>
</evidence>
<evidence type="ECO:0000256" key="2">
    <source>
        <dbReference type="ARBA" id="ARBA00022679"/>
    </source>
</evidence>
<dbReference type="CDD" id="cd02440">
    <property type="entry name" value="AdoMet_MTases"/>
    <property type="match status" value="1"/>
</dbReference>
<dbReference type="PANTHER" id="PTHR43464">
    <property type="entry name" value="METHYLTRANSFERASE"/>
    <property type="match status" value="1"/>
</dbReference>
<evidence type="ECO:0000256" key="1">
    <source>
        <dbReference type="ARBA" id="ARBA00022603"/>
    </source>
</evidence>
<dbReference type="Gene3D" id="3.40.50.150">
    <property type="entry name" value="Vaccinia Virus protein VP39"/>
    <property type="match status" value="1"/>
</dbReference>
<protein>
    <submittedName>
        <fullName evidence="5">Class I SAM-dependent methyltransferase</fullName>
    </submittedName>
</protein>
<dbReference type="EMBL" id="CP101914">
    <property type="protein sequence ID" value="UUI01066.1"/>
    <property type="molecule type" value="Genomic_DNA"/>
</dbReference>
<dbReference type="Pfam" id="PF13649">
    <property type="entry name" value="Methyltransf_25"/>
    <property type="match status" value="1"/>
</dbReference>
<keyword evidence="2" id="KW-0808">Transferase</keyword>
<reference evidence="5" key="1">
    <citation type="submission" date="2022-07" db="EMBL/GenBank/DDBJ databases">
        <title>FELIX.</title>
        <authorList>
            <person name="Wan K.H."/>
            <person name="Park S."/>
            <person name="Lawrence Q."/>
            <person name="Eichenberger J.P."/>
            <person name="Booth B.W."/>
            <person name="Piaggio A.J."/>
            <person name="Chandler J.C."/>
            <person name="Franklin A.B."/>
            <person name="Celniker S.E."/>
        </authorList>
    </citation>
    <scope>NUCLEOTIDE SEQUENCE</scope>
    <source>
        <strain evidence="5">QA-1986 374</strain>
    </source>
</reference>
<keyword evidence="1 5" id="KW-0489">Methyltransferase</keyword>
<dbReference type="GO" id="GO:0008168">
    <property type="term" value="F:methyltransferase activity"/>
    <property type="evidence" value="ECO:0007669"/>
    <property type="project" value="UniProtKB-KW"/>
</dbReference>
<dbReference type="SUPFAM" id="SSF53335">
    <property type="entry name" value="S-adenosyl-L-methionine-dependent methyltransferases"/>
    <property type="match status" value="1"/>
</dbReference>
<keyword evidence="6" id="KW-1185">Reference proteome</keyword>
<dbReference type="InterPro" id="IPR029063">
    <property type="entry name" value="SAM-dependent_MTases_sf"/>
</dbReference>
<dbReference type="PANTHER" id="PTHR43464:SF19">
    <property type="entry name" value="UBIQUINONE BIOSYNTHESIS O-METHYLTRANSFERASE, MITOCHONDRIAL"/>
    <property type="match status" value="1"/>
</dbReference>
<dbReference type="InterPro" id="IPR041698">
    <property type="entry name" value="Methyltransf_25"/>
</dbReference>
<sequence length="224" mass="25817">MINTNWDNSQIQYYQDTIRRKIPGYDLIYEQMLAIIETNFIPQDILIVGAGGGQELYVLGKKYPETAYTALDPSCRMLELAKQRVDNMLLKVDWQETTLDKFHCEKEYDIVTCHLMLHFLKEEKAAILNQISQRVKAGGLLFISAIVEEEKKDSTLPFWLQHMRLCNVPAPDWEHFATSFDKTTHPLSASLLYQVLKDNGFEVILPYFKSYAIEAYVAIKGRGA</sequence>
<evidence type="ECO:0000256" key="3">
    <source>
        <dbReference type="ARBA" id="ARBA00022691"/>
    </source>
</evidence>
<gene>
    <name evidence="5" type="ORF">NP439_13405</name>
</gene>
<dbReference type="Proteomes" id="UP001059773">
    <property type="component" value="Chromosome"/>
</dbReference>
<keyword evidence="3" id="KW-0949">S-adenosyl-L-methionine</keyword>
<dbReference type="GO" id="GO:0032259">
    <property type="term" value="P:methylation"/>
    <property type="evidence" value="ECO:0007669"/>
    <property type="project" value="UniProtKB-KW"/>
</dbReference>
<proteinExistence type="predicted"/>
<evidence type="ECO:0000313" key="5">
    <source>
        <dbReference type="EMBL" id="UUI01066.1"/>
    </source>
</evidence>
<accession>A0ABY5JLR0</accession>
<dbReference type="RefSeq" id="WP_256706487.1">
    <property type="nucleotide sequence ID" value="NZ_CP101914.1"/>
</dbReference>